<evidence type="ECO:0000313" key="12">
    <source>
        <dbReference type="EMBL" id="SBO29120.1"/>
    </source>
</evidence>
<dbReference type="AlphaFoldDB" id="A0A1A7W552"/>
<reference evidence="13" key="1">
    <citation type="submission" date="2016-05" db="EMBL/GenBank/DDBJ databases">
        <authorList>
            <person name="Sharaf Hazem."/>
        </authorList>
    </citation>
    <scope>NUCLEOTIDE SEQUENCE [LARGE SCALE GENOMIC DNA]</scope>
    <source>
        <strain evidence="13">H</strain>
    </source>
</reference>
<evidence type="ECO:0000256" key="10">
    <source>
        <dbReference type="SAM" id="Coils"/>
    </source>
</evidence>
<keyword evidence="7" id="KW-0969">Cilium</keyword>
<keyword evidence="9" id="KW-0966">Cell projection</keyword>
<keyword evidence="6" id="KW-0282">Flagellum</keyword>
<dbReference type="PANTHER" id="PTHR31598">
    <property type="entry name" value="IQ DOMAIN-CONTAINING PROTEIN D"/>
    <property type="match status" value="1"/>
</dbReference>
<evidence type="ECO:0000256" key="7">
    <source>
        <dbReference type="ARBA" id="ARBA00023069"/>
    </source>
</evidence>
<evidence type="ECO:0000256" key="3">
    <source>
        <dbReference type="ARBA" id="ARBA00009071"/>
    </source>
</evidence>
<feature type="compositionally biased region" description="Acidic residues" evidence="11">
    <location>
        <begin position="99"/>
        <end position="108"/>
    </location>
</feature>
<name>A0A1A7W552_PLAKH</name>
<organism evidence="12 13">
    <name type="scientific">Plasmodium knowlesi (strain H)</name>
    <dbReference type="NCBI Taxonomy" id="5851"/>
    <lineage>
        <taxon>Eukaryota</taxon>
        <taxon>Sar</taxon>
        <taxon>Alveolata</taxon>
        <taxon>Apicomplexa</taxon>
        <taxon>Aconoidasida</taxon>
        <taxon>Haemosporida</taxon>
        <taxon>Plasmodiidae</taxon>
        <taxon>Plasmodium</taxon>
        <taxon>Plasmodium (Plasmodium)</taxon>
    </lineage>
</organism>
<dbReference type="PANTHER" id="PTHR31598:SF1">
    <property type="entry name" value="DYNEIN REGULATORY COMPLEX PROTEIN 10"/>
    <property type="match status" value="1"/>
</dbReference>
<sequence length="462" mass="55424">MDGKFIDVEAKSLYNVIETFERKIVNLSYINEEVLEKLNEKELSSLPEEFFTYFKDIIKLNKLYEHTEVIKCEVNREVDDGQGRDEPDDEREEKRDSQGDNEWDDERNDEIGVHREHQDLVDKIKKYCFCLCKIFKENESLSTTLNSLSDKKNHDFFKFLGIVKDLKDIFLVKFQTTAEEQRKRIESLEELKEEEQKTQNEEKKLNDELELVRKKSHEELKDLQQILMTKENELKNLKMSSEESIKKLLDKMPVNNLTEDLENINALLDKTKNAYDDQIRAYQDLEVNLVKKNMLIELDIQNYIDSIDAEIEEMDQEIQLWDNKLRENKIIDKELDATMLKKKVEVEEKNFLKELTDKRRNIIMKRENEDNEAATIIQAYIRAVKERNIYSEYEKKKKKKKKKKELATLAFMLFPFSLPEHLKKKKKKKKKKKFTCVYNCEYINAFVWILKNIIIHLWKFLL</sequence>
<evidence type="ECO:0000256" key="2">
    <source>
        <dbReference type="ARBA" id="ARBA00004611"/>
    </source>
</evidence>
<evidence type="ECO:0000256" key="5">
    <source>
        <dbReference type="ARBA" id="ARBA00022490"/>
    </source>
</evidence>
<dbReference type="Proteomes" id="UP000182142">
    <property type="component" value="Unassembled WGS sequence"/>
</dbReference>
<comment type="similarity">
    <text evidence="3">Belongs to the DRC10 family.</text>
</comment>
<keyword evidence="5" id="KW-0963">Cytoplasm</keyword>
<dbReference type="InterPro" id="IPR042815">
    <property type="entry name" value="DRC10"/>
</dbReference>
<gene>
    <name evidence="12" type="ORF">PKNA1_H1_0906800</name>
</gene>
<dbReference type="EMBL" id="CWHR02000023">
    <property type="protein sequence ID" value="SBO29120.1"/>
    <property type="molecule type" value="Genomic_DNA"/>
</dbReference>
<evidence type="ECO:0000256" key="9">
    <source>
        <dbReference type="ARBA" id="ARBA00023273"/>
    </source>
</evidence>
<dbReference type="PROSITE" id="PS50096">
    <property type="entry name" value="IQ"/>
    <property type="match status" value="1"/>
</dbReference>
<comment type="subcellular location">
    <subcellularLocation>
        <location evidence="2">Cytoplasm</location>
        <location evidence="2">Cytoskeleton</location>
        <location evidence="2">Flagellum axoneme</location>
    </subcellularLocation>
</comment>
<feature type="region of interest" description="Disordered" evidence="11">
    <location>
        <begin position="78"/>
        <end position="110"/>
    </location>
</feature>
<protein>
    <recommendedName>
        <fullName evidence="4">Dynein regulatory complex protein 10</fullName>
    </recommendedName>
</protein>
<proteinExistence type="inferred from homology"/>
<evidence type="ECO:0000256" key="1">
    <source>
        <dbReference type="ARBA" id="ARBA00003029"/>
    </source>
</evidence>
<accession>A0A1A7W552</accession>
<evidence type="ECO:0000313" key="13">
    <source>
        <dbReference type="Proteomes" id="UP000182142"/>
    </source>
</evidence>
<evidence type="ECO:0000256" key="4">
    <source>
        <dbReference type="ARBA" id="ARBA00021752"/>
    </source>
</evidence>
<evidence type="ECO:0000256" key="6">
    <source>
        <dbReference type="ARBA" id="ARBA00022846"/>
    </source>
</evidence>
<evidence type="ECO:0000256" key="11">
    <source>
        <dbReference type="SAM" id="MobiDB-lite"/>
    </source>
</evidence>
<feature type="coiled-coil region" evidence="10">
    <location>
        <begin position="171"/>
        <end position="324"/>
    </location>
</feature>
<comment type="function">
    <text evidence="1">Component of the nexin-dynein regulatory complex (N-DRC), a key regulator of ciliary/flagellar motility which maintains the alignment and integrity of the distal axoneme and regulates microtubule sliding in motile axonemes.</text>
</comment>
<keyword evidence="10" id="KW-0175">Coiled coil</keyword>
<evidence type="ECO:0000256" key="8">
    <source>
        <dbReference type="ARBA" id="ARBA00023212"/>
    </source>
</evidence>
<keyword evidence="8" id="KW-0206">Cytoskeleton</keyword>